<dbReference type="PANTHER" id="PTHR12558:SF13">
    <property type="entry name" value="CELL DIVISION CYCLE PROTEIN 27 HOMOLOG"/>
    <property type="match status" value="1"/>
</dbReference>
<evidence type="ECO:0000313" key="3">
    <source>
        <dbReference type="EMBL" id="APX99609.1"/>
    </source>
</evidence>
<dbReference type="Gene3D" id="1.25.40.10">
    <property type="entry name" value="Tetratricopeptide repeat domain"/>
    <property type="match status" value="2"/>
</dbReference>
<dbReference type="SMART" id="SM00028">
    <property type="entry name" value="TPR"/>
    <property type="match status" value="8"/>
</dbReference>
<dbReference type="SUPFAM" id="SSF56935">
    <property type="entry name" value="Porins"/>
    <property type="match status" value="1"/>
</dbReference>
<dbReference type="PROSITE" id="PS50005">
    <property type="entry name" value="TPR"/>
    <property type="match status" value="1"/>
</dbReference>
<keyword evidence="2" id="KW-0732">Signal</keyword>
<dbReference type="KEGG" id="lvn:BWR22_04545"/>
<sequence length="686" mass="78057">MKLKFIFLLTFLLSASICLAQNMQEGFTYLETGEYVKAEAFFENVLKDYPENKTARLCYGRAIGLNGKPEAANTLFTNLLADYPNDFEVKLNYGESLLWNSNFQKAKIYFKGLTEEDPNSFPALLSYANTLSNLKEYEEALKYVDKALAVLPGNPNALTSKKYIFLGYAYQKQQAQKYDEAEALLKQNLILFNNDKDTLLNLANLYLIANRLDDAKATYNILETNPENKITALNGLALVSHLKGKEKDALKISQQAFDHLSQVTDTTLVKPTEERYIQALIWNKKYKTAENLISNLNTVYPNKNWVLALRATLNIYKSDFKKSVTDYNQILVNDSTSFDGNLGKANALKALGKYDAAYNSAKNTLKFYNNQKDATNFINNLNNTFTPFYEGKASYSFDNGDNEAFAVNNNLEFPFSTKFKALASYNYRSTSNPVTNNDATSNDFSLGLSYQLLPNVTFKGTAGITSAKATTNDYTQLLTDVSLNVKAFKLQDLTVGYKRELQSFNAELLDREIVQNNFYANYNLNTNFNLGWFTQYFYTNQSDDNVRNLLFTSLYYNILPKPSLKAGVNYQYITFKNQVPTIYFSPETFNAAELFANIIKDEVVTKPKEWFYELTAATGLQYIEDDSSQSTYRFQGKLGYRFNDRCLANVFATRSNIASATAAGFTYNEIGVRFKWLLFNKPVFRK</sequence>
<keyword evidence="1" id="KW-0802">TPR repeat</keyword>
<reference evidence="3 4" key="1">
    <citation type="submission" date="2017-01" db="EMBL/GenBank/DDBJ databases">
        <title>Complete genome of Lacinutrix venerupis DOK2-8 isolated from seawater in Dokdo.</title>
        <authorList>
            <person name="Chi W.-J."/>
            <person name="Kim J.H."/>
        </authorList>
    </citation>
    <scope>NUCLEOTIDE SEQUENCE [LARGE SCALE GENOMIC DNA]</scope>
    <source>
        <strain evidence="3 4">DOK2-8</strain>
    </source>
</reference>
<evidence type="ECO:0000256" key="2">
    <source>
        <dbReference type="SAM" id="SignalP"/>
    </source>
</evidence>
<dbReference type="EMBL" id="CP019352">
    <property type="protein sequence ID" value="APX99609.1"/>
    <property type="molecule type" value="Genomic_DNA"/>
</dbReference>
<accession>A0AAC9LJQ1</accession>
<evidence type="ECO:0000313" key="4">
    <source>
        <dbReference type="Proteomes" id="UP000187506"/>
    </source>
</evidence>
<keyword evidence="4" id="KW-1185">Reference proteome</keyword>
<evidence type="ECO:0008006" key="5">
    <source>
        <dbReference type="Google" id="ProtNLM"/>
    </source>
</evidence>
<dbReference type="Proteomes" id="UP000187506">
    <property type="component" value="Chromosome"/>
</dbReference>
<name>A0AAC9LJQ1_9FLAO</name>
<proteinExistence type="predicted"/>
<feature type="signal peptide" evidence="2">
    <location>
        <begin position="1"/>
        <end position="20"/>
    </location>
</feature>
<dbReference type="InterPro" id="IPR019734">
    <property type="entry name" value="TPR_rpt"/>
</dbReference>
<dbReference type="Pfam" id="PF14559">
    <property type="entry name" value="TPR_19"/>
    <property type="match status" value="2"/>
</dbReference>
<dbReference type="SUPFAM" id="SSF48452">
    <property type="entry name" value="TPR-like"/>
    <property type="match status" value="2"/>
</dbReference>
<organism evidence="3 4">
    <name type="scientific">Lacinutrix venerupis</name>
    <dbReference type="NCBI Taxonomy" id="1486034"/>
    <lineage>
        <taxon>Bacteria</taxon>
        <taxon>Pseudomonadati</taxon>
        <taxon>Bacteroidota</taxon>
        <taxon>Flavobacteriia</taxon>
        <taxon>Flavobacteriales</taxon>
        <taxon>Flavobacteriaceae</taxon>
        <taxon>Lacinutrix</taxon>
    </lineage>
</organism>
<dbReference type="RefSeq" id="WP_076732238.1">
    <property type="nucleotide sequence ID" value="NZ_CP019352.1"/>
</dbReference>
<feature type="chain" id="PRO_5042176537" description="Tetratricopeptide repeat protein" evidence="2">
    <location>
        <begin position="21"/>
        <end position="686"/>
    </location>
</feature>
<protein>
    <recommendedName>
        <fullName evidence="5">Tetratricopeptide repeat protein</fullName>
    </recommendedName>
</protein>
<feature type="repeat" description="TPR" evidence="1">
    <location>
        <begin position="121"/>
        <end position="154"/>
    </location>
</feature>
<dbReference type="PANTHER" id="PTHR12558">
    <property type="entry name" value="CELL DIVISION CYCLE 16,23,27"/>
    <property type="match status" value="1"/>
</dbReference>
<evidence type="ECO:0000256" key="1">
    <source>
        <dbReference type="PROSITE-ProRule" id="PRU00339"/>
    </source>
</evidence>
<gene>
    <name evidence="3" type="ORF">BWR22_04545</name>
</gene>
<dbReference type="InterPro" id="IPR011990">
    <property type="entry name" value="TPR-like_helical_dom_sf"/>
</dbReference>
<dbReference type="AlphaFoldDB" id="A0AAC9LJQ1"/>